<dbReference type="Proteomes" id="UP000186922">
    <property type="component" value="Unassembled WGS sequence"/>
</dbReference>
<evidence type="ECO:0000313" key="3">
    <source>
        <dbReference type="Proteomes" id="UP000186922"/>
    </source>
</evidence>
<sequence length="65" mass="7321">MKEEPFLKIVCWDISDAQAMEHEEQDEDTMPKRGKFSQGTTSNSAKRPKPEAKDGTIVVDPNAEK</sequence>
<gene>
    <name evidence="2" type="primary">RvY_00559-1</name>
    <name evidence="2" type="synonym">RvY_00559.1</name>
    <name evidence="2" type="ORF">RvY_00559</name>
</gene>
<feature type="region of interest" description="Disordered" evidence="1">
    <location>
        <begin position="19"/>
        <end position="65"/>
    </location>
</feature>
<reference evidence="2 3" key="1">
    <citation type="journal article" date="2016" name="Nat. Commun.">
        <title>Extremotolerant tardigrade genome and improved radiotolerance of human cultured cells by tardigrade-unique protein.</title>
        <authorList>
            <person name="Hashimoto T."/>
            <person name="Horikawa D.D."/>
            <person name="Saito Y."/>
            <person name="Kuwahara H."/>
            <person name="Kozuka-Hata H."/>
            <person name="Shin-I T."/>
            <person name="Minakuchi Y."/>
            <person name="Ohishi K."/>
            <person name="Motoyama A."/>
            <person name="Aizu T."/>
            <person name="Enomoto A."/>
            <person name="Kondo K."/>
            <person name="Tanaka S."/>
            <person name="Hara Y."/>
            <person name="Koshikawa S."/>
            <person name="Sagara H."/>
            <person name="Miura T."/>
            <person name="Yokobori S."/>
            <person name="Miyagawa K."/>
            <person name="Suzuki Y."/>
            <person name="Kubo T."/>
            <person name="Oyama M."/>
            <person name="Kohara Y."/>
            <person name="Fujiyama A."/>
            <person name="Arakawa K."/>
            <person name="Katayama T."/>
            <person name="Toyoda A."/>
            <person name="Kunieda T."/>
        </authorList>
    </citation>
    <scope>NUCLEOTIDE SEQUENCE [LARGE SCALE GENOMIC DNA]</scope>
    <source>
        <strain evidence="2 3">YOKOZUNA-1</strain>
    </source>
</reference>
<accession>A0A1D1UKG3</accession>
<dbReference type="AlphaFoldDB" id="A0A1D1UKG3"/>
<name>A0A1D1UKG3_RAMVA</name>
<organism evidence="2 3">
    <name type="scientific">Ramazzottius varieornatus</name>
    <name type="common">Water bear</name>
    <name type="synonym">Tardigrade</name>
    <dbReference type="NCBI Taxonomy" id="947166"/>
    <lineage>
        <taxon>Eukaryota</taxon>
        <taxon>Metazoa</taxon>
        <taxon>Ecdysozoa</taxon>
        <taxon>Tardigrada</taxon>
        <taxon>Eutardigrada</taxon>
        <taxon>Parachela</taxon>
        <taxon>Hypsibioidea</taxon>
        <taxon>Ramazzottiidae</taxon>
        <taxon>Ramazzottius</taxon>
    </lineage>
</organism>
<comment type="caution">
    <text evidence="2">The sequence shown here is derived from an EMBL/GenBank/DDBJ whole genome shotgun (WGS) entry which is preliminary data.</text>
</comment>
<evidence type="ECO:0000256" key="1">
    <source>
        <dbReference type="SAM" id="MobiDB-lite"/>
    </source>
</evidence>
<protein>
    <submittedName>
        <fullName evidence="2">Uncharacterized protein</fullName>
    </submittedName>
</protein>
<keyword evidence="3" id="KW-1185">Reference proteome</keyword>
<dbReference type="EMBL" id="BDGG01000001">
    <property type="protein sequence ID" value="GAU87757.1"/>
    <property type="molecule type" value="Genomic_DNA"/>
</dbReference>
<evidence type="ECO:0000313" key="2">
    <source>
        <dbReference type="EMBL" id="GAU87757.1"/>
    </source>
</evidence>
<proteinExistence type="predicted"/>